<feature type="compositionally biased region" description="Gly residues" evidence="1">
    <location>
        <begin position="1"/>
        <end position="12"/>
    </location>
</feature>
<dbReference type="PROSITE" id="PS50012">
    <property type="entry name" value="RCC1_3"/>
    <property type="match status" value="1"/>
</dbReference>
<feature type="compositionally biased region" description="Polar residues" evidence="1">
    <location>
        <begin position="14"/>
        <end position="26"/>
    </location>
</feature>
<gene>
    <name evidence="2" type="ORF">ACFQT0_31320</name>
</gene>
<keyword evidence="3" id="KW-1185">Reference proteome</keyword>
<protein>
    <recommendedName>
        <fullName evidence="4">Chromosome condensation regulator RCC1</fullName>
    </recommendedName>
</protein>
<dbReference type="RefSeq" id="WP_380207516.1">
    <property type="nucleotide sequence ID" value="NZ_JBHTEK010000007.1"/>
</dbReference>
<comment type="caution">
    <text evidence="2">The sequence shown here is derived from an EMBL/GenBank/DDBJ whole genome shotgun (WGS) entry which is preliminary data.</text>
</comment>
<proteinExistence type="predicted"/>
<evidence type="ECO:0008006" key="4">
    <source>
        <dbReference type="Google" id="ProtNLM"/>
    </source>
</evidence>
<dbReference type="InterPro" id="IPR009091">
    <property type="entry name" value="RCC1/BLIP-II"/>
</dbReference>
<dbReference type="EMBL" id="JBHTEK010000007">
    <property type="protein sequence ID" value="MFC7671400.1"/>
    <property type="molecule type" value="Genomic_DNA"/>
</dbReference>
<sequence length="94" mass="9646">MGLGRGSAGRLGDGTNTQRTAPVQIGTGTNWRSVAAGWLHSVAVRTDGTLWAWGLTTSGRSGPVLAAATARFTLRCNWARPQPGRASAPAATTA</sequence>
<name>A0ABW2UDA2_9BACT</name>
<evidence type="ECO:0000313" key="2">
    <source>
        <dbReference type="EMBL" id="MFC7671400.1"/>
    </source>
</evidence>
<evidence type="ECO:0000256" key="1">
    <source>
        <dbReference type="SAM" id="MobiDB-lite"/>
    </source>
</evidence>
<reference evidence="3" key="1">
    <citation type="journal article" date="2019" name="Int. J. Syst. Evol. Microbiol.">
        <title>The Global Catalogue of Microorganisms (GCM) 10K type strain sequencing project: providing services to taxonomists for standard genome sequencing and annotation.</title>
        <authorList>
            <consortium name="The Broad Institute Genomics Platform"/>
            <consortium name="The Broad Institute Genome Sequencing Center for Infectious Disease"/>
            <person name="Wu L."/>
            <person name="Ma J."/>
        </authorList>
    </citation>
    <scope>NUCLEOTIDE SEQUENCE [LARGE SCALE GENOMIC DNA]</scope>
    <source>
        <strain evidence="3">JCM 19635</strain>
    </source>
</reference>
<dbReference type="SUPFAM" id="SSF50985">
    <property type="entry name" value="RCC1/BLIP-II"/>
    <property type="match status" value="1"/>
</dbReference>
<dbReference type="InterPro" id="IPR000408">
    <property type="entry name" value="Reg_chr_condens"/>
</dbReference>
<dbReference type="Pfam" id="PF13540">
    <property type="entry name" value="RCC1_2"/>
    <property type="match status" value="1"/>
</dbReference>
<dbReference type="PROSITE" id="PS00626">
    <property type="entry name" value="RCC1_2"/>
    <property type="match status" value="1"/>
</dbReference>
<feature type="region of interest" description="Disordered" evidence="1">
    <location>
        <begin position="1"/>
        <end position="26"/>
    </location>
</feature>
<dbReference type="Gene3D" id="2.130.10.30">
    <property type="entry name" value="Regulator of chromosome condensation 1/beta-lactamase-inhibitor protein II"/>
    <property type="match status" value="1"/>
</dbReference>
<evidence type="ECO:0000313" key="3">
    <source>
        <dbReference type="Proteomes" id="UP001596513"/>
    </source>
</evidence>
<accession>A0ABW2UDA2</accession>
<organism evidence="2 3">
    <name type="scientific">Hymenobacter humi</name>
    <dbReference type="NCBI Taxonomy" id="1411620"/>
    <lineage>
        <taxon>Bacteria</taxon>
        <taxon>Pseudomonadati</taxon>
        <taxon>Bacteroidota</taxon>
        <taxon>Cytophagia</taxon>
        <taxon>Cytophagales</taxon>
        <taxon>Hymenobacteraceae</taxon>
        <taxon>Hymenobacter</taxon>
    </lineage>
</organism>
<dbReference type="Proteomes" id="UP001596513">
    <property type="component" value="Unassembled WGS sequence"/>
</dbReference>